<feature type="transmembrane region" description="Helical" evidence="6">
    <location>
        <begin position="363"/>
        <end position="384"/>
    </location>
</feature>
<evidence type="ECO:0000256" key="4">
    <source>
        <dbReference type="ARBA" id="ARBA00023136"/>
    </source>
</evidence>
<dbReference type="Pfam" id="PF12430">
    <property type="entry name" value="ABA_GPCR"/>
    <property type="match status" value="1"/>
</dbReference>
<keyword evidence="4 6" id="KW-0472">Membrane</keyword>
<sequence>MPPAETLAGPDLCDDDCTPHHVKHHSASHLALSSLLFIATFCIIFLAVLQRLFPVLCGAGRRHPHHENRGQRRIAAITFSTIFGATGVLAELILCEVSEWGEASARKAGFQSCVWVLMICLVAVAPLLELHGLVEGSGISTWRRRYVILFESAIFAVWLWVFWSLGDRLPIRKADQSLWRNCKELLAYLHCVHVSICLTNTVLGFLAPRTLREECLARVGVIGVSHMCLGETFSDWHFSAGFGCVSSPWHNFAVKTRPITEIDLSRAQGGLDATIEMLESKRNRMRFLEKKIRDKKTSQEGLMSKVLSSIRGDADAQEHAVLSQEVNGLETMRTSLAAEFAELQRRLSSEQQARSLFGRVLRAISYGFSVYCVYRIIATSLAHIPHLHRKRSSFSQSDPINNVLAVIAKHWDPHLDRVAWSRQISFALSGVIIAGSLGSAMTTFNMLTRAAPGVMGHAVRGENPNLALFVSQISAVYVLASALLLRSNLPPHMSTVISQALGAPLDPAFVDRWFDALFLGAVGLTLVGMIIGRKSGWWGGAGKDDPFGDEMEQLEAGKRN</sequence>
<evidence type="ECO:0000256" key="5">
    <source>
        <dbReference type="SAM" id="Coils"/>
    </source>
</evidence>
<feature type="transmembrane region" description="Helical" evidence="6">
    <location>
        <begin position="146"/>
        <end position="165"/>
    </location>
</feature>
<evidence type="ECO:0008006" key="11">
    <source>
        <dbReference type="Google" id="ProtNLM"/>
    </source>
</evidence>
<evidence type="ECO:0000256" key="2">
    <source>
        <dbReference type="ARBA" id="ARBA00022692"/>
    </source>
</evidence>
<evidence type="ECO:0000259" key="7">
    <source>
        <dbReference type="Pfam" id="PF12430"/>
    </source>
</evidence>
<dbReference type="InterPro" id="IPR022535">
    <property type="entry name" value="Golgi_pH-regulator_cons_dom"/>
</dbReference>
<evidence type="ECO:0000313" key="9">
    <source>
        <dbReference type="EMBL" id="CUS11720.1"/>
    </source>
</evidence>
<keyword evidence="2 6" id="KW-0812">Transmembrane</keyword>
<feature type="transmembrane region" description="Helical" evidence="6">
    <location>
        <begin position="74"/>
        <end position="94"/>
    </location>
</feature>
<keyword evidence="3 6" id="KW-1133">Transmembrane helix</keyword>
<organism evidence="9 10">
    <name type="scientific">Tuber aestivum</name>
    <name type="common">summer truffle</name>
    <dbReference type="NCBI Taxonomy" id="59557"/>
    <lineage>
        <taxon>Eukaryota</taxon>
        <taxon>Fungi</taxon>
        <taxon>Dikarya</taxon>
        <taxon>Ascomycota</taxon>
        <taxon>Pezizomycotina</taxon>
        <taxon>Pezizomycetes</taxon>
        <taxon>Pezizales</taxon>
        <taxon>Tuberaceae</taxon>
        <taxon>Tuber</taxon>
    </lineage>
</organism>
<dbReference type="EMBL" id="LN891013">
    <property type="protein sequence ID" value="CUS11720.1"/>
    <property type="molecule type" value="Genomic_DNA"/>
</dbReference>
<reference evidence="9" key="1">
    <citation type="submission" date="2015-10" db="EMBL/GenBank/DDBJ databases">
        <authorList>
            <person name="Regsiter A."/>
            <person name="william w."/>
        </authorList>
    </citation>
    <scope>NUCLEOTIDE SEQUENCE</scope>
    <source>
        <strain evidence="9">Montdore</strain>
    </source>
</reference>
<evidence type="ECO:0000256" key="3">
    <source>
        <dbReference type="ARBA" id="ARBA00022989"/>
    </source>
</evidence>
<feature type="coiled-coil region" evidence="5">
    <location>
        <begin position="271"/>
        <end position="298"/>
    </location>
</feature>
<dbReference type="GO" id="GO:0016020">
    <property type="term" value="C:membrane"/>
    <property type="evidence" value="ECO:0007669"/>
    <property type="project" value="UniProtKB-SubCell"/>
</dbReference>
<evidence type="ECO:0000256" key="6">
    <source>
        <dbReference type="SAM" id="Phobius"/>
    </source>
</evidence>
<keyword evidence="10" id="KW-1185">Reference proteome</keyword>
<feature type="transmembrane region" description="Helical" evidence="6">
    <location>
        <begin position="185"/>
        <end position="206"/>
    </location>
</feature>
<dbReference type="Pfam" id="PF12537">
    <property type="entry name" value="GPHR_N"/>
    <property type="match status" value="1"/>
</dbReference>
<gene>
    <name evidence="9" type="ORF">GSTUAT00004175001</name>
</gene>
<feature type="transmembrane region" description="Helical" evidence="6">
    <location>
        <begin position="114"/>
        <end position="134"/>
    </location>
</feature>
<feature type="transmembrane region" description="Helical" evidence="6">
    <location>
        <begin position="424"/>
        <end position="444"/>
    </location>
</feature>
<feature type="transmembrane region" description="Helical" evidence="6">
    <location>
        <begin position="30"/>
        <end position="53"/>
    </location>
</feature>
<dbReference type="PANTHER" id="PTHR15948:SF0">
    <property type="entry name" value="GOLGI PH REGULATOR A-RELATED"/>
    <property type="match status" value="1"/>
</dbReference>
<evidence type="ECO:0000313" key="10">
    <source>
        <dbReference type="Proteomes" id="UP001412239"/>
    </source>
</evidence>
<feature type="transmembrane region" description="Helical" evidence="6">
    <location>
        <begin position="465"/>
        <end position="485"/>
    </location>
</feature>
<evidence type="ECO:0000259" key="8">
    <source>
        <dbReference type="Pfam" id="PF12537"/>
    </source>
</evidence>
<dbReference type="InterPro" id="IPR015672">
    <property type="entry name" value="GPHR/GTG"/>
</dbReference>
<dbReference type="Proteomes" id="UP001412239">
    <property type="component" value="Unassembled WGS sequence"/>
</dbReference>
<protein>
    <recommendedName>
        <fullName evidence="11">Abscisic acid G-protein coupled receptor-like domain-containing protein</fullName>
    </recommendedName>
</protein>
<feature type="transmembrane region" description="Helical" evidence="6">
    <location>
        <begin position="513"/>
        <end position="531"/>
    </location>
</feature>
<dbReference type="AlphaFoldDB" id="A0A292PZ31"/>
<proteinExistence type="predicted"/>
<accession>A0A292PZ31</accession>
<comment type="subcellular location">
    <subcellularLocation>
        <location evidence="1">Membrane</location>
        <topology evidence="1">Multi-pass membrane protein</topology>
    </subcellularLocation>
</comment>
<dbReference type="PANTHER" id="PTHR15948">
    <property type="entry name" value="G-PROTEIN COUPLED RECEPTOR 89-RELATED"/>
    <property type="match status" value="1"/>
</dbReference>
<feature type="domain" description="Abscisic acid G-protein coupled receptor-like" evidence="7">
    <location>
        <begin position="351"/>
        <end position="534"/>
    </location>
</feature>
<name>A0A292PZ31_9PEZI</name>
<evidence type="ECO:0000256" key="1">
    <source>
        <dbReference type="ARBA" id="ARBA00004141"/>
    </source>
</evidence>
<keyword evidence="5" id="KW-0175">Coiled coil</keyword>
<dbReference type="InterPro" id="IPR025969">
    <property type="entry name" value="ABA_GPCR_dom"/>
</dbReference>
<feature type="domain" description="Golgi pH regulator conserved" evidence="8">
    <location>
        <begin position="241"/>
        <end position="285"/>
    </location>
</feature>